<dbReference type="GO" id="GO:0009279">
    <property type="term" value="C:cell outer membrane"/>
    <property type="evidence" value="ECO:0007669"/>
    <property type="project" value="UniProtKB-SubCell"/>
</dbReference>
<evidence type="ECO:0000256" key="4">
    <source>
        <dbReference type="ARBA" id="ARBA00022448"/>
    </source>
</evidence>
<feature type="domain" description="Trimeric autotransporter adhesin YadA-like stalk" evidence="14">
    <location>
        <begin position="1008"/>
        <end position="1051"/>
    </location>
</feature>
<sequence>MIGRIQQIRVGTDMNKHYRSIWNHVTETFVAAAENAKSGGRKARTTVAATALSAFASFAPIDVANAYEAGGGSAAGEDGVAVGAASNSGTGAGNTAIGADTVVNGVSSTAVGFGASAEANNALALGADAAANRNNAIAVGAMSVANGVDSVAIGTGAMATYDNAVALGANARATGGNTLALGTGAVASPANSVALGAGAVSSRSDSVSIGNATQTRQITNMGNGTSDSDGATVRQVRGVAAMVGGGAAISSSGSPVLPSFRVAGTNYTNVGAAVSALDVQTSSNAAAIANLANAPRLVLQDATSKVLTVGKDVAGTSVNLTGTAGARTLTGVKAGTLSAGSTEAVNGAQLHATNQQVSTNTTNIANNTTNIATNSTNIQNNTTAINNIATGRTGLVQQDATSKVLTVGKDVAGTSVNLTGTAGARTLTGVKAGTLSAGSTEAVNGAQLHATNQQVSTNTTNIQNNTTAINNIATGKTGLVQQDATSKVLTVGKDVAGTSVNLTGTAGTRTLTGVKAGTLSAASTEAVNGAQLHATNQQVSVNTTNIASNTTNIATNTTNIQNNTTAINNIATGRTGLVQQDATSKVVTVGKDVAGTSVDFAGTAGARTLTGVKAGALSAGSTEAVNGAQLHATNQQVSTNTTNIANNTTNIATNSTNIQNNTTAINNIATGRTGLVQQDATSKVLTVGKDVAGTSVNLTGTAGARTLTGVKAGALSAASTEAVNGAQLHATNQQVSVNTTNIANNTTNIATNSTNIQNNTTAINNIATGKTGLVQQDATSKVLTVGKDVAGTSVNLTGTAGVRTLTGVKAGTLSAASTDAVNGAQLHATNQQVSVNTTNIANNATNIATNATNIANNTTNIANNTQDIGDINTALSNITNGATGLVQQDATSKLLTVGKDVDGASVNFTGTAGVRTLTGVKAGALSAGSTEAVNGAQLHATNQQVSVNTTNIANNTSDIGDINTAITRITNGAAGLVQQNATTRALTVGKTTDGTSVDFAGTAGARTLTGVKAGTLSAASTEAVNGAQLHATNQQVSTNSTNIQNNTTAINNIATGRAGLVQQDAASKVLTVGKDVNGTSVNFTGTAGARTLTGVKAGALSAASTEAVNGAQLHATNQQVSINTTNIENNTQDIGDINTALSNITNGATGLVQQDATSKVLTVGKDVDGASVNFTGTAGVRTLTGVKAGALSSASTEAVNGAQLHATNQQVSTNTTNIANNTTNIATNTTNIANNTTSIENNTQDIGDINTAITNITNGTTGLVQQDATSKGLTVGRDVAGTSVNFTGTAGARTLTGVKAGTLSAASTEAVNGAQLHATNQQVSTNTTNIANNTTNIATNTTNIENNTQDIGDINTAITNITNGAAGLVQQDATSRLLTVGKDVDGTSVDFTGTAGVRTLTGVKAGAVAAASTDAVNGAQLHTTNQRVSTNSTNIQNNTTNIATNTTNIANNTSDIDDLSTAITNITNGTTGLVQQDATSKALSVGKDVAGTSVDFTGTAGVRTLTGVKAGALSAGSTEAVNGAQLHATNQQVSVNTTNIENNTTDINEINTNITDVINGTTGLVQQDATTKALTVGKDVAGTSVNFAGTAGARQLDGVAAGTVSAGSLFAVNGGQFYGASLATANALGGGATVGANGAITAPTYNVGGTTVHSVGAAVTNLDGRLAGVEGSVTTVTNQINNGEIGLVKQDAATGNISMAADKGGKMVDISGKDGSRKMTGVADGAIAAGSSDAVNGGQIYALTERVGTISTATSYFAADGTGDGGDAARTAGGSQGVAAGSKANASGNGSVAIGRSAEAAGDKAVSMGAGATATASNSVAIGADAVADRADTVSVGAAGAERQIANVAAGTAATDAVNVSQMESHGKNTVARANAYTDARIDSNRREANAGVASAMAMAGLPQATAAGKSMVAMAGSTFNGESAMALGVSQVSKSGRWVYKAVASSNTRGNYGATLGAGFQW</sequence>
<feature type="domain" description="Trimeric autotransporter adhesin YadA-like head" evidence="13">
    <location>
        <begin position="117"/>
        <end position="141"/>
    </location>
</feature>
<dbReference type="InterPro" id="IPR005594">
    <property type="entry name" value="YadA_C"/>
</dbReference>
<keyword evidence="5" id="KW-1134">Transmembrane beta strand</keyword>
<feature type="domain" description="Trimeric autotransporter adhesin YadA-like stalk" evidence="14">
    <location>
        <begin position="805"/>
        <end position="847"/>
    </location>
</feature>
<organism evidence="16 17">
    <name type="scientific">Cupriavidus campinensis</name>
    <dbReference type="NCBI Taxonomy" id="151783"/>
    <lineage>
        <taxon>Bacteria</taxon>
        <taxon>Pseudomonadati</taxon>
        <taxon>Pseudomonadota</taxon>
        <taxon>Betaproteobacteria</taxon>
        <taxon>Burkholderiales</taxon>
        <taxon>Burkholderiaceae</taxon>
        <taxon>Cupriavidus</taxon>
    </lineage>
</organism>
<reference evidence="16" key="1">
    <citation type="journal article" date="2022" name="Microbiol. Resour. Announc.">
        <title>Genome Sequence of Cupriavidus campinensis Strain G5, a Member of a Bacterial Consortium Capable of Polyethylene Degradation.</title>
        <authorList>
            <person name="Schneider B."/>
            <person name="Pfeiffer F."/>
            <person name="Dyall-Smith M."/>
            <person name="Kunte H.J."/>
        </authorList>
    </citation>
    <scope>NUCLEOTIDE SEQUENCE</scope>
    <source>
        <strain evidence="16">G5</strain>
    </source>
</reference>
<feature type="domain" description="Trimeric autotransporter adhesin YadA-like stalk" evidence="14">
    <location>
        <begin position="427"/>
        <end position="470"/>
    </location>
</feature>
<evidence type="ECO:0000313" key="16">
    <source>
        <dbReference type="EMBL" id="URF04394.1"/>
    </source>
</evidence>
<keyword evidence="8" id="KW-0653">Protein transport</keyword>
<feature type="domain" description="Trimeric autotransporter adhesin YadA-like stalk" evidence="14">
    <location>
        <begin position="1400"/>
        <end position="1443"/>
    </location>
</feature>
<evidence type="ECO:0000256" key="3">
    <source>
        <dbReference type="ARBA" id="ARBA00005848"/>
    </source>
</evidence>
<evidence type="ECO:0000256" key="9">
    <source>
        <dbReference type="ARBA" id="ARBA00023136"/>
    </source>
</evidence>
<dbReference type="EMBL" id="CP097330">
    <property type="protein sequence ID" value="URF04394.1"/>
    <property type="molecule type" value="Genomic_DNA"/>
</dbReference>
<name>A0AAE9L2J1_9BURK</name>
<keyword evidence="4" id="KW-0813">Transport</keyword>
<dbReference type="SUPFAM" id="SSF101967">
    <property type="entry name" value="Adhesin YadA, collagen-binding domain"/>
    <property type="match status" value="2"/>
</dbReference>
<dbReference type="Proteomes" id="UP001056132">
    <property type="component" value="Chromosome 1"/>
</dbReference>
<dbReference type="SUPFAM" id="SSF54523">
    <property type="entry name" value="Pili subunits"/>
    <property type="match status" value="1"/>
</dbReference>
<feature type="domain" description="Trimeric autotransporter adhesin YadA-like stalk" evidence="14">
    <location>
        <begin position="1505"/>
        <end position="1548"/>
    </location>
</feature>
<evidence type="ECO:0000259" key="15">
    <source>
        <dbReference type="Pfam" id="PF13018"/>
    </source>
</evidence>
<dbReference type="Gene3D" id="1.20.5.170">
    <property type="match status" value="15"/>
</dbReference>
<dbReference type="GO" id="GO:0009986">
    <property type="term" value="C:cell surface"/>
    <property type="evidence" value="ECO:0007669"/>
    <property type="project" value="UniProtKB-SubCell"/>
</dbReference>
<dbReference type="GO" id="GO:0015031">
    <property type="term" value="P:protein transport"/>
    <property type="evidence" value="ECO:0007669"/>
    <property type="project" value="UniProtKB-KW"/>
</dbReference>
<evidence type="ECO:0000313" key="17">
    <source>
        <dbReference type="Proteomes" id="UP001056132"/>
    </source>
</evidence>
<evidence type="ECO:0000256" key="2">
    <source>
        <dbReference type="ARBA" id="ARBA00004442"/>
    </source>
</evidence>
<dbReference type="PANTHER" id="PTHR42264">
    <property type="entry name" value="EPHRIN_REC_LIKE DOMAIN-CONTAINING PROTEIN"/>
    <property type="match status" value="1"/>
</dbReference>
<dbReference type="InterPro" id="IPR011049">
    <property type="entry name" value="Serralysin-like_metalloprot_C"/>
</dbReference>
<gene>
    <name evidence="16" type="ORF">M5D45_00575</name>
</gene>
<evidence type="ECO:0000259" key="14">
    <source>
        <dbReference type="Pfam" id="PF05662"/>
    </source>
</evidence>
<dbReference type="Gene3D" id="3.30.1300.30">
    <property type="entry name" value="GSPII I/J protein-like"/>
    <property type="match status" value="1"/>
</dbReference>
<feature type="domain" description="Trimeric autotransporter adhesin YadA-like head" evidence="13">
    <location>
        <begin position="145"/>
        <end position="171"/>
    </location>
</feature>
<feature type="domain" description="Trimeric autotransporter adhesin YadA-like stalk" evidence="14">
    <location>
        <begin position="1720"/>
        <end position="1759"/>
    </location>
</feature>
<feature type="domain" description="Trimeric autotransporter adhesin YadA-like stalk" evidence="14">
    <location>
        <begin position="609"/>
        <end position="652"/>
    </location>
</feature>
<dbReference type="Pfam" id="PF13018">
    <property type="entry name" value="ESPR"/>
    <property type="match status" value="1"/>
</dbReference>
<dbReference type="KEGG" id="ccam:M5D45_00575"/>
<feature type="region of interest" description="Disordered" evidence="11">
    <location>
        <begin position="1768"/>
        <end position="1789"/>
    </location>
</feature>
<reference evidence="16" key="2">
    <citation type="submission" date="2022-05" db="EMBL/GenBank/DDBJ databases">
        <authorList>
            <person name="Kunte H.-J."/>
        </authorList>
    </citation>
    <scope>NUCLEOTIDE SEQUENCE</scope>
    <source>
        <strain evidence="16">G5</strain>
    </source>
</reference>
<evidence type="ECO:0000256" key="7">
    <source>
        <dbReference type="ARBA" id="ARBA00022729"/>
    </source>
</evidence>
<evidence type="ECO:0000256" key="5">
    <source>
        <dbReference type="ARBA" id="ARBA00022452"/>
    </source>
</evidence>
<evidence type="ECO:0000259" key="13">
    <source>
        <dbReference type="Pfam" id="PF05658"/>
    </source>
</evidence>
<dbReference type="InterPro" id="IPR045584">
    <property type="entry name" value="Pilin-like"/>
</dbReference>
<feature type="domain" description="Trimeric autotransporter adhesin YadA-like head" evidence="13">
    <location>
        <begin position="1772"/>
        <end position="1798"/>
    </location>
</feature>
<evidence type="ECO:0000256" key="11">
    <source>
        <dbReference type="SAM" id="MobiDB-lite"/>
    </source>
</evidence>
<protein>
    <submittedName>
        <fullName evidence="16">YadA-like family protein</fullName>
    </submittedName>
</protein>
<feature type="domain" description="Trimeric autotransporter adhesin YadA-like stalk" evidence="14">
    <location>
        <begin position="1844"/>
        <end position="1883"/>
    </location>
</feature>
<feature type="domain" description="Trimeric autotransporter adhesin YadA-like stalk" evidence="14">
    <location>
        <begin position="329"/>
        <end position="372"/>
    </location>
</feature>
<evidence type="ECO:0000256" key="10">
    <source>
        <dbReference type="ARBA" id="ARBA00023237"/>
    </source>
</evidence>
<feature type="domain" description="Trimeric autotransporter adhesin YadA-like stalk" evidence="14">
    <location>
        <begin position="1092"/>
        <end position="1134"/>
    </location>
</feature>
<evidence type="ECO:0000256" key="6">
    <source>
        <dbReference type="ARBA" id="ARBA00022692"/>
    </source>
</evidence>
<feature type="domain" description="Trimeric autotransporter adhesin YadA-like head" evidence="13">
    <location>
        <begin position="173"/>
        <end position="199"/>
    </location>
</feature>
<feature type="domain" description="Trimeric autotransporter adhesin YadA-like stalk" evidence="14">
    <location>
        <begin position="511"/>
        <end position="554"/>
    </location>
</feature>
<dbReference type="Pfam" id="PF05658">
    <property type="entry name" value="YadA_head"/>
    <property type="match status" value="5"/>
</dbReference>
<dbReference type="CDD" id="cd12820">
    <property type="entry name" value="LbR_YadA-like"/>
    <property type="match status" value="1"/>
</dbReference>
<feature type="domain" description="Trimeric autotransporter adhesin YadA-like stalk" evidence="14">
    <location>
        <begin position="917"/>
        <end position="959"/>
    </location>
</feature>
<feature type="domain" description="Trimeric autotransporter adhesin YadA-like stalk" evidence="14">
    <location>
        <begin position="1183"/>
        <end position="1226"/>
    </location>
</feature>
<dbReference type="InterPro" id="IPR008640">
    <property type="entry name" value="Adhesin_Head_dom"/>
</dbReference>
<comment type="subcellular location">
    <subcellularLocation>
        <location evidence="2">Cell outer membrane</location>
    </subcellularLocation>
    <subcellularLocation>
        <location evidence="1">Cell surface</location>
    </subcellularLocation>
</comment>
<dbReference type="Pfam" id="PF05662">
    <property type="entry name" value="YadA_stalk"/>
    <property type="match status" value="17"/>
</dbReference>
<feature type="domain" description="Trimeric autotransporter adhesin YadA-like head" evidence="13">
    <location>
        <begin position="1800"/>
        <end position="1826"/>
    </location>
</feature>
<proteinExistence type="inferred from homology"/>
<dbReference type="Gene3D" id="2.150.10.10">
    <property type="entry name" value="Serralysin-like metalloprotease, C-terminal"/>
    <property type="match status" value="2"/>
</dbReference>
<dbReference type="InterPro" id="IPR024973">
    <property type="entry name" value="ESPR"/>
</dbReference>
<accession>A0AAE9L2J1</accession>
<dbReference type="Pfam" id="PF03895">
    <property type="entry name" value="YadA_anchor"/>
    <property type="match status" value="1"/>
</dbReference>
<keyword evidence="7" id="KW-0732">Signal</keyword>
<feature type="domain" description="Trimeric autotransporter adhesin YadA-like stalk" evidence="14">
    <location>
        <begin position="1295"/>
        <end position="1338"/>
    </location>
</feature>
<dbReference type="RefSeq" id="WP_250024982.1">
    <property type="nucleotide sequence ID" value="NZ_CP097330.1"/>
</dbReference>
<feature type="domain" description="ESPR" evidence="15">
    <location>
        <begin position="14"/>
        <end position="57"/>
    </location>
</feature>
<dbReference type="InterPro" id="IPR008635">
    <property type="entry name" value="Coiled_stalk_dom"/>
</dbReference>
<comment type="similarity">
    <text evidence="3">Belongs to the autotransporter-2 (AT-2) (TC 1.B.40) family.</text>
</comment>
<feature type="domain" description="Trimeric autotransporter adhesin YadA-like stalk" evidence="14">
    <location>
        <begin position="707"/>
        <end position="750"/>
    </location>
</feature>
<feature type="domain" description="Trimeric autotransporter adhesin YadA-like stalk" evidence="14">
    <location>
        <begin position="217"/>
        <end position="248"/>
    </location>
</feature>
<keyword evidence="6" id="KW-0812">Transmembrane</keyword>
<evidence type="ECO:0000256" key="8">
    <source>
        <dbReference type="ARBA" id="ARBA00022927"/>
    </source>
</evidence>
<keyword evidence="10" id="KW-0998">Cell outer membrane</keyword>
<keyword evidence="9" id="KW-0472">Membrane</keyword>
<feature type="domain" description="Trimeric autotransporter adhesin YadA-like C-terminal membrane anchor" evidence="12">
    <location>
        <begin position="1903"/>
        <end position="1963"/>
    </location>
</feature>
<evidence type="ECO:0000256" key="1">
    <source>
        <dbReference type="ARBA" id="ARBA00004241"/>
    </source>
</evidence>
<evidence type="ECO:0000259" key="12">
    <source>
        <dbReference type="Pfam" id="PF03895"/>
    </source>
</evidence>
<feature type="domain" description="Trimeric autotransporter adhesin YadA-like stalk" evidence="14">
    <location>
        <begin position="1598"/>
        <end position="1638"/>
    </location>
</feature>